<dbReference type="EMBL" id="MLAW01000011">
    <property type="protein sequence ID" value="OJJ26013.1"/>
    <property type="molecule type" value="Genomic_DNA"/>
</dbReference>
<dbReference type="PROSITE" id="PS51471">
    <property type="entry name" value="FE2OG_OXY"/>
    <property type="match status" value="1"/>
</dbReference>
<dbReference type="GO" id="GO:0016706">
    <property type="term" value="F:2-oxoglutarate-dependent dioxygenase activity"/>
    <property type="evidence" value="ECO:0007669"/>
    <property type="project" value="UniProtKB-UniRule"/>
</dbReference>
<organism evidence="9 10">
    <name type="scientific">Roseofilum reptotaenium AO1-A</name>
    <dbReference type="NCBI Taxonomy" id="1925591"/>
    <lineage>
        <taxon>Bacteria</taxon>
        <taxon>Bacillati</taxon>
        <taxon>Cyanobacteriota</taxon>
        <taxon>Cyanophyceae</taxon>
        <taxon>Desertifilales</taxon>
        <taxon>Desertifilaceae</taxon>
        <taxon>Roseofilum</taxon>
    </lineage>
</organism>
<sequence>MIVRIPNVLTEEELQHLTTYFAEAEFVEGKLTAGWHTQQVKHNQQLPHHRKTKNLSSLISKALERNQLFQVLARPKVVHSILLSRYREGMSYGRHVDNALMGGSNFLRSDLSFTVFLSDPNSYTGGELVIEQADDEKGYKLEAGSAIVYPSTTLHRVESVLTGERLVAVGWVQSVIRDRDQREILFDLETVKRSLYAREGKTSEFDLITKSVANLLRKWAE</sequence>
<gene>
    <name evidence="9" type="ORF">BI308_08625</name>
</gene>
<accession>A0A1L9QTM6</accession>
<comment type="cofactor">
    <cofactor evidence="7">
        <name>Fe(2+)</name>
        <dbReference type="ChEBI" id="CHEBI:29033"/>
    </cofactor>
    <text evidence="7">Binds 1 Fe(2+) ion per subunit.</text>
</comment>
<evidence type="ECO:0000256" key="7">
    <source>
        <dbReference type="HAMAP-Rule" id="MF_00657"/>
    </source>
</evidence>
<proteinExistence type="inferred from homology"/>
<dbReference type="PANTHER" id="PTHR41536:SF1">
    <property type="entry name" value="PKHD-TYPE HYDROXYLASE YBIX"/>
    <property type="match status" value="1"/>
</dbReference>
<dbReference type="Gene3D" id="2.60.120.620">
    <property type="entry name" value="q2cbj1_9rhob like domain"/>
    <property type="match status" value="1"/>
</dbReference>
<dbReference type="Proteomes" id="UP000183940">
    <property type="component" value="Unassembled WGS sequence"/>
</dbReference>
<evidence type="ECO:0000313" key="10">
    <source>
        <dbReference type="Proteomes" id="UP000183940"/>
    </source>
</evidence>
<keyword evidence="6 7" id="KW-0408">Iron</keyword>
<dbReference type="InterPro" id="IPR006620">
    <property type="entry name" value="Pro_4_hyd_alph"/>
</dbReference>
<dbReference type="InterPro" id="IPR044862">
    <property type="entry name" value="Pro_4_hyd_alph_FE2OG_OXY"/>
</dbReference>
<dbReference type="Pfam" id="PF13640">
    <property type="entry name" value="2OG-FeII_Oxy_3"/>
    <property type="match status" value="1"/>
</dbReference>
<dbReference type="NCBIfam" id="NF003975">
    <property type="entry name" value="PRK05467.1-4"/>
    <property type="match status" value="1"/>
</dbReference>
<feature type="binding site" evidence="7">
    <location>
        <position position="97"/>
    </location>
    <ligand>
        <name>Fe cation</name>
        <dbReference type="ChEBI" id="CHEBI:24875"/>
    </ligand>
</feature>
<feature type="binding site" evidence="7">
    <location>
        <position position="155"/>
    </location>
    <ligand>
        <name>Fe cation</name>
        <dbReference type="ChEBI" id="CHEBI:24875"/>
    </ligand>
</feature>
<evidence type="ECO:0000256" key="5">
    <source>
        <dbReference type="ARBA" id="ARBA00023002"/>
    </source>
</evidence>
<dbReference type="HAMAP" id="MF_00657">
    <property type="entry name" value="Hydroxyl_YbiX"/>
    <property type="match status" value="1"/>
</dbReference>
<dbReference type="AlphaFoldDB" id="A0A1L9QTM6"/>
<dbReference type="InterPro" id="IPR005123">
    <property type="entry name" value="Oxoglu/Fe-dep_dioxygenase_dom"/>
</dbReference>
<protein>
    <submittedName>
        <fullName evidence="9">Fe2+-dependent dioxygenase</fullName>
    </submittedName>
</protein>
<dbReference type="NCBIfam" id="NF003974">
    <property type="entry name" value="PRK05467.1-3"/>
    <property type="match status" value="1"/>
</dbReference>
<evidence type="ECO:0000256" key="1">
    <source>
        <dbReference type="ARBA" id="ARBA00001961"/>
    </source>
</evidence>
<evidence type="ECO:0000256" key="6">
    <source>
        <dbReference type="ARBA" id="ARBA00023004"/>
    </source>
</evidence>
<evidence type="ECO:0000256" key="4">
    <source>
        <dbReference type="ARBA" id="ARBA00022964"/>
    </source>
</evidence>
<comment type="cofactor">
    <cofactor evidence="1 7">
        <name>L-ascorbate</name>
        <dbReference type="ChEBI" id="CHEBI:38290"/>
    </cofactor>
</comment>
<evidence type="ECO:0000256" key="3">
    <source>
        <dbReference type="ARBA" id="ARBA00022896"/>
    </source>
</evidence>
<dbReference type="GO" id="GO:0006974">
    <property type="term" value="P:DNA damage response"/>
    <property type="evidence" value="ECO:0007669"/>
    <property type="project" value="TreeGrafter"/>
</dbReference>
<comment type="caution">
    <text evidence="9">The sequence shown here is derived from an EMBL/GenBank/DDBJ whole genome shotgun (WGS) entry which is preliminary data.</text>
</comment>
<reference evidence="9" key="1">
    <citation type="submission" date="2016-10" db="EMBL/GenBank/DDBJ databases">
        <title>CRISPR-Cas defence system in Roseofilum reptotaenium: evidence of a bacteriophage-cyanobacterium arms race in the coral black band disease.</title>
        <authorList>
            <person name="Buerger P."/>
            <person name="Wood-Charlson E.M."/>
            <person name="Weynberg K.D."/>
            <person name="Willis B."/>
            <person name="Van Oppen M.J."/>
        </authorList>
    </citation>
    <scope>NUCLEOTIDE SEQUENCE [LARGE SCALE GENOMIC DNA]</scope>
    <source>
        <strain evidence="9">AO1-A</strain>
    </source>
</reference>
<dbReference type="GO" id="GO:0006879">
    <property type="term" value="P:intracellular iron ion homeostasis"/>
    <property type="evidence" value="ECO:0007669"/>
    <property type="project" value="TreeGrafter"/>
</dbReference>
<keyword evidence="10" id="KW-1185">Reference proteome</keyword>
<dbReference type="GO" id="GO:0005506">
    <property type="term" value="F:iron ion binding"/>
    <property type="evidence" value="ECO:0007669"/>
    <property type="project" value="UniProtKB-UniRule"/>
</dbReference>
<feature type="binding site" evidence="7">
    <location>
        <position position="95"/>
    </location>
    <ligand>
        <name>Fe cation</name>
        <dbReference type="ChEBI" id="CHEBI:24875"/>
    </ligand>
</feature>
<dbReference type="SMART" id="SM00702">
    <property type="entry name" value="P4Hc"/>
    <property type="match status" value="1"/>
</dbReference>
<dbReference type="InterPro" id="IPR023550">
    <property type="entry name" value="PKHD_hydroxylase"/>
</dbReference>
<dbReference type="Gene3D" id="4.10.860.20">
    <property type="entry name" value="Rabenosyn, Rab binding domain"/>
    <property type="match status" value="1"/>
</dbReference>
<dbReference type="PANTHER" id="PTHR41536">
    <property type="entry name" value="PKHD-TYPE HYDROXYLASE YBIX"/>
    <property type="match status" value="1"/>
</dbReference>
<evidence type="ECO:0000256" key="2">
    <source>
        <dbReference type="ARBA" id="ARBA00022723"/>
    </source>
</evidence>
<feature type="domain" description="Fe2OG dioxygenase" evidence="8">
    <location>
        <begin position="77"/>
        <end position="174"/>
    </location>
</feature>
<name>A0A1L9QTM6_9CYAN</name>
<evidence type="ECO:0000259" key="8">
    <source>
        <dbReference type="PROSITE" id="PS51471"/>
    </source>
</evidence>
<feature type="binding site" evidence="7">
    <location>
        <position position="165"/>
    </location>
    <ligand>
        <name>2-oxoglutarate</name>
        <dbReference type="ChEBI" id="CHEBI:16810"/>
    </ligand>
</feature>
<evidence type="ECO:0000313" key="9">
    <source>
        <dbReference type="EMBL" id="OJJ26013.1"/>
    </source>
</evidence>
<keyword evidence="3 7" id="KW-0847">Vitamin C</keyword>
<keyword evidence="2 7" id="KW-0479">Metal-binding</keyword>
<dbReference type="GO" id="GO:0031418">
    <property type="term" value="F:L-ascorbic acid binding"/>
    <property type="evidence" value="ECO:0007669"/>
    <property type="project" value="UniProtKB-KW"/>
</dbReference>
<keyword evidence="5 7" id="KW-0560">Oxidoreductase</keyword>
<keyword evidence="4 7" id="KW-0223">Dioxygenase</keyword>
<dbReference type="STRING" id="1925591.BI308_08625"/>